<evidence type="ECO:0000313" key="4">
    <source>
        <dbReference type="Proteomes" id="UP000008810"/>
    </source>
</evidence>
<reference evidence="2" key="2">
    <citation type="submission" date="2017-06" db="EMBL/GenBank/DDBJ databases">
        <title>WGS assembly of Brachypodium distachyon.</title>
        <authorList>
            <consortium name="The International Brachypodium Initiative"/>
            <person name="Lucas S."/>
            <person name="Harmon-Smith M."/>
            <person name="Lail K."/>
            <person name="Tice H."/>
            <person name="Grimwood J."/>
            <person name="Bruce D."/>
            <person name="Barry K."/>
            <person name="Shu S."/>
            <person name="Lindquist E."/>
            <person name="Wang M."/>
            <person name="Pitluck S."/>
            <person name="Vogel J.P."/>
            <person name="Garvin D.F."/>
            <person name="Mockler T.C."/>
            <person name="Schmutz J."/>
            <person name="Rokhsar D."/>
            <person name="Bevan M.W."/>
        </authorList>
    </citation>
    <scope>NUCLEOTIDE SEQUENCE</scope>
    <source>
        <strain evidence="2">Bd21</strain>
    </source>
</reference>
<dbReference type="InParanoid" id="A0A2K2DHW7"/>
<organism evidence="2">
    <name type="scientific">Brachypodium distachyon</name>
    <name type="common">Purple false brome</name>
    <name type="synonym">Trachynia distachya</name>
    <dbReference type="NCBI Taxonomy" id="15368"/>
    <lineage>
        <taxon>Eukaryota</taxon>
        <taxon>Viridiplantae</taxon>
        <taxon>Streptophyta</taxon>
        <taxon>Embryophyta</taxon>
        <taxon>Tracheophyta</taxon>
        <taxon>Spermatophyta</taxon>
        <taxon>Magnoliopsida</taxon>
        <taxon>Liliopsida</taxon>
        <taxon>Poales</taxon>
        <taxon>Poaceae</taxon>
        <taxon>BOP clade</taxon>
        <taxon>Pooideae</taxon>
        <taxon>Stipodae</taxon>
        <taxon>Brachypodieae</taxon>
        <taxon>Brachypodium</taxon>
    </lineage>
</organism>
<gene>
    <name evidence="2" type="ORF">BRADI_1g03355v3</name>
</gene>
<reference evidence="3" key="3">
    <citation type="submission" date="2018-08" db="UniProtKB">
        <authorList>
            <consortium name="EnsemblPlants"/>
        </authorList>
    </citation>
    <scope>IDENTIFICATION</scope>
    <source>
        <strain evidence="3">cv. Bd21</strain>
    </source>
</reference>
<dbReference type="Proteomes" id="UP000008810">
    <property type="component" value="Chromosome 1"/>
</dbReference>
<feature type="compositionally biased region" description="Gly residues" evidence="1">
    <location>
        <begin position="39"/>
        <end position="50"/>
    </location>
</feature>
<dbReference type="EMBL" id="CM000880">
    <property type="protein sequence ID" value="PNT73877.1"/>
    <property type="molecule type" value="Genomic_DNA"/>
</dbReference>
<evidence type="ECO:0000313" key="2">
    <source>
        <dbReference type="EMBL" id="PNT73877.1"/>
    </source>
</evidence>
<dbReference type="Gramene" id="PNT73877">
    <property type="protein sequence ID" value="PNT73877"/>
    <property type="gene ID" value="BRADI_1g03355v3"/>
</dbReference>
<keyword evidence="4" id="KW-1185">Reference proteome</keyword>
<accession>A0A2K2DHW7</accession>
<reference evidence="2 3" key="1">
    <citation type="journal article" date="2010" name="Nature">
        <title>Genome sequencing and analysis of the model grass Brachypodium distachyon.</title>
        <authorList>
            <consortium name="International Brachypodium Initiative"/>
        </authorList>
    </citation>
    <scope>NUCLEOTIDE SEQUENCE [LARGE SCALE GENOMIC DNA]</scope>
    <source>
        <strain evidence="2 3">Bd21</strain>
    </source>
</reference>
<sequence length="215" mass="22417">MLKGRWEMPLDGMKGLGEDAKGKKGLMAVEVRVNAGAASGRGGGGGGRGIAGVRRKGPRSRAGGGAEELGGATRAAEPIFAARVWTVEGGRKTIVGVKLKAFAQKKVIRGHGSWAHVSEHRYRAQWLLHHVCLAVLLATRVKRQAAAGVGSNQWQRGARTASCGYSGAVEAGDGGAGKSTAVPGSRSKEELHRWLPLGRRVGVEAPSDVKALFSP</sequence>
<evidence type="ECO:0000313" key="3">
    <source>
        <dbReference type="EnsemblPlants" id="PNT73877"/>
    </source>
</evidence>
<feature type="region of interest" description="Disordered" evidence="1">
    <location>
        <begin position="37"/>
        <end position="69"/>
    </location>
</feature>
<name>A0A2K2DHW7_BRADI</name>
<proteinExistence type="predicted"/>
<dbReference type="AlphaFoldDB" id="A0A2K2DHW7"/>
<dbReference type="ExpressionAtlas" id="A0A2K2DHW7">
    <property type="expression patterns" value="baseline"/>
</dbReference>
<evidence type="ECO:0000256" key="1">
    <source>
        <dbReference type="SAM" id="MobiDB-lite"/>
    </source>
</evidence>
<protein>
    <submittedName>
        <fullName evidence="2 3">Uncharacterized protein</fullName>
    </submittedName>
</protein>
<dbReference type="EnsemblPlants" id="PNT73877">
    <property type="protein sequence ID" value="PNT73877"/>
    <property type="gene ID" value="BRADI_1g03355v3"/>
</dbReference>